<gene>
    <name evidence="3" type="ORF">LRAMOSA02577</name>
</gene>
<organism evidence="3">
    <name type="scientific">Lichtheimia ramosa</name>
    <dbReference type="NCBI Taxonomy" id="688394"/>
    <lineage>
        <taxon>Eukaryota</taxon>
        <taxon>Fungi</taxon>
        <taxon>Fungi incertae sedis</taxon>
        <taxon>Mucoromycota</taxon>
        <taxon>Mucoromycotina</taxon>
        <taxon>Mucoromycetes</taxon>
        <taxon>Mucorales</taxon>
        <taxon>Lichtheimiaceae</taxon>
        <taxon>Lichtheimia</taxon>
    </lineage>
</organism>
<reference evidence="3" key="1">
    <citation type="journal article" date="2014" name="Genome Announc.">
        <title>De novo whole-genome sequence and genome annotation of Lichtheimia ramosa.</title>
        <authorList>
            <person name="Linde J."/>
            <person name="Schwartze V."/>
            <person name="Binder U."/>
            <person name="Lass-Florl C."/>
            <person name="Voigt K."/>
            <person name="Horn F."/>
        </authorList>
    </citation>
    <scope>NUCLEOTIDE SEQUENCE</scope>
    <source>
        <strain evidence="3">JMRC FSU:6197</strain>
    </source>
</reference>
<sequence>MSKEGEQAWHARRQQWIQASKETLETKKQEAHELNDWYNDHLSTQKHFDMFYKTFVVKRVQSNKPVPLRFAVKMLIHGWKEDGTWPKGMEAPPPSDEEEDKLL</sequence>
<dbReference type="EMBL" id="LK023335">
    <property type="protein sequence ID" value="CDS09900.1"/>
    <property type="molecule type" value="Genomic_DNA"/>
</dbReference>
<evidence type="ECO:0000259" key="2">
    <source>
        <dbReference type="Pfam" id="PF13259"/>
    </source>
</evidence>
<feature type="region of interest" description="Disordered" evidence="1">
    <location>
        <begin position="83"/>
        <end position="103"/>
    </location>
</feature>
<evidence type="ECO:0000256" key="1">
    <source>
        <dbReference type="SAM" id="MobiDB-lite"/>
    </source>
</evidence>
<protein>
    <recommendedName>
        <fullName evidence="2">Gag1-like clamp domain-containing protein</fullName>
    </recommendedName>
</protein>
<name>A0A077WRD0_9FUNG</name>
<dbReference type="OrthoDB" id="5576875at2759"/>
<evidence type="ECO:0000313" key="3">
    <source>
        <dbReference type="EMBL" id="CDS09900.1"/>
    </source>
</evidence>
<dbReference type="AlphaFoldDB" id="A0A077WRD0"/>
<accession>A0A077WRD0</accession>
<dbReference type="InterPro" id="IPR025124">
    <property type="entry name" value="Gag1-like_clamp"/>
</dbReference>
<dbReference type="Pfam" id="PF13259">
    <property type="entry name" value="clamp_Gag1-like"/>
    <property type="match status" value="1"/>
</dbReference>
<proteinExistence type="predicted"/>
<feature type="domain" description="Gag1-like clamp" evidence="2">
    <location>
        <begin position="4"/>
        <end position="86"/>
    </location>
</feature>